<dbReference type="InterPro" id="IPR000719">
    <property type="entry name" value="Prot_kinase_dom"/>
</dbReference>
<dbReference type="Gene3D" id="1.10.510.10">
    <property type="entry name" value="Transferase(Phosphotransferase) domain 1"/>
    <property type="match status" value="1"/>
</dbReference>
<protein>
    <submittedName>
        <fullName evidence="2">Kinase-like protein</fullName>
    </submittedName>
</protein>
<dbReference type="PANTHER" id="PTHR24348">
    <property type="entry name" value="SERINE/THREONINE-PROTEIN KINASE UNC-51-RELATED"/>
    <property type="match status" value="1"/>
</dbReference>
<accession>A0A0D7A291</accession>
<reference evidence="2 3" key="1">
    <citation type="journal article" date="2015" name="Fungal Genet. Biol.">
        <title>Evolution of novel wood decay mechanisms in Agaricales revealed by the genome sequences of Fistulina hepatica and Cylindrobasidium torrendii.</title>
        <authorList>
            <person name="Floudas D."/>
            <person name="Held B.W."/>
            <person name="Riley R."/>
            <person name="Nagy L.G."/>
            <person name="Koehler G."/>
            <person name="Ransdell A.S."/>
            <person name="Younus H."/>
            <person name="Chow J."/>
            <person name="Chiniquy J."/>
            <person name="Lipzen A."/>
            <person name="Tritt A."/>
            <person name="Sun H."/>
            <person name="Haridas S."/>
            <person name="LaButti K."/>
            <person name="Ohm R.A."/>
            <person name="Kues U."/>
            <person name="Blanchette R.A."/>
            <person name="Grigoriev I.V."/>
            <person name="Minto R.E."/>
            <person name="Hibbett D.S."/>
        </authorList>
    </citation>
    <scope>NUCLEOTIDE SEQUENCE [LARGE SCALE GENOMIC DNA]</scope>
    <source>
        <strain evidence="2 3">ATCC 64428</strain>
    </source>
</reference>
<keyword evidence="2" id="KW-0418">Kinase</keyword>
<dbReference type="InterPro" id="IPR045269">
    <property type="entry name" value="Atg1-like"/>
</dbReference>
<dbReference type="SMART" id="SM00220">
    <property type="entry name" value="S_TKc"/>
    <property type="match status" value="1"/>
</dbReference>
<gene>
    <name evidence="2" type="ORF">FISHEDRAFT_77139</name>
</gene>
<keyword evidence="2" id="KW-0808">Transferase</keyword>
<proteinExistence type="predicted"/>
<dbReference type="Pfam" id="PF00069">
    <property type="entry name" value="Pkinase"/>
    <property type="match status" value="1"/>
</dbReference>
<evidence type="ECO:0000313" key="2">
    <source>
        <dbReference type="EMBL" id="KIY44918.1"/>
    </source>
</evidence>
<organism evidence="2 3">
    <name type="scientific">Fistulina hepatica ATCC 64428</name>
    <dbReference type="NCBI Taxonomy" id="1128425"/>
    <lineage>
        <taxon>Eukaryota</taxon>
        <taxon>Fungi</taxon>
        <taxon>Dikarya</taxon>
        <taxon>Basidiomycota</taxon>
        <taxon>Agaricomycotina</taxon>
        <taxon>Agaricomycetes</taxon>
        <taxon>Agaricomycetidae</taxon>
        <taxon>Agaricales</taxon>
        <taxon>Fistulinaceae</taxon>
        <taxon>Fistulina</taxon>
    </lineage>
</organism>
<dbReference type="GO" id="GO:0005524">
    <property type="term" value="F:ATP binding"/>
    <property type="evidence" value="ECO:0007669"/>
    <property type="project" value="InterPro"/>
</dbReference>
<dbReference type="OrthoDB" id="3224178at2759"/>
<evidence type="ECO:0000313" key="3">
    <source>
        <dbReference type="Proteomes" id="UP000054144"/>
    </source>
</evidence>
<dbReference type="SUPFAM" id="SSF56112">
    <property type="entry name" value="Protein kinase-like (PK-like)"/>
    <property type="match status" value="1"/>
</dbReference>
<keyword evidence="3" id="KW-1185">Reference proteome</keyword>
<dbReference type="GO" id="GO:0010506">
    <property type="term" value="P:regulation of autophagy"/>
    <property type="evidence" value="ECO:0007669"/>
    <property type="project" value="InterPro"/>
</dbReference>
<dbReference type="GO" id="GO:0005737">
    <property type="term" value="C:cytoplasm"/>
    <property type="evidence" value="ECO:0007669"/>
    <property type="project" value="TreeGrafter"/>
</dbReference>
<dbReference type="GO" id="GO:0004674">
    <property type="term" value="F:protein serine/threonine kinase activity"/>
    <property type="evidence" value="ECO:0007669"/>
    <property type="project" value="InterPro"/>
</dbReference>
<dbReference type="EMBL" id="KN882064">
    <property type="protein sequence ID" value="KIY44918.1"/>
    <property type="molecule type" value="Genomic_DNA"/>
</dbReference>
<dbReference type="Proteomes" id="UP000054144">
    <property type="component" value="Unassembled WGS sequence"/>
</dbReference>
<name>A0A0D7A291_9AGAR</name>
<sequence length="333" mass="38707">MSNWIVLQFYESWESNHGLYNFWTQLWFARTKDGIDVVLKVLSDGSDPDGLRELEILRKVSTESLKSHPDNHCVPVLEFVEHGRWTFAVMPRWTGALDADFQPIHDSEEALDFCCQVTCGLAFLHENRIAHLDISQANIMINYCGPRNIRQNIRKRFPVRYGLIDFGNARMFPASWPADELLLTEAVEGHPHMAPEVQQGQPYDPFAADVFQTAVLFFSYFYDVTAYVPGFHEVLLAMAEKSLKPSDRITMAEAHRRFCELRRKTPPQSQHEMIDPKFCTYLPPRVDLDPALLRRLLLRWKQETVRSNLKFKNKGIVDDTIWNEDWPLLPDKL</sequence>
<dbReference type="InterPro" id="IPR011009">
    <property type="entry name" value="Kinase-like_dom_sf"/>
</dbReference>
<dbReference type="PROSITE" id="PS50011">
    <property type="entry name" value="PROTEIN_KINASE_DOM"/>
    <property type="match status" value="1"/>
</dbReference>
<feature type="domain" description="Protein kinase" evidence="1">
    <location>
        <begin position="1"/>
        <end position="333"/>
    </location>
</feature>
<evidence type="ECO:0000259" key="1">
    <source>
        <dbReference type="PROSITE" id="PS50011"/>
    </source>
</evidence>
<dbReference type="AlphaFoldDB" id="A0A0D7A291"/>